<gene>
    <name evidence="3" type="ORF">CXT95_11780</name>
    <name evidence="2" type="ORF">CXU09_10580</name>
</gene>
<evidence type="ECO:0000313" key="5">
    <source>
        <dbReference type="Proteomes" id="UP000236075"/>
    </source>
</evidence>
<dbReference type="PANTHER" id="PTHR42663:SF6">
    <property type="entry name" value="HYDROLASE C777.06C-RELATED"/>
    <property type="match status" value="1"/>
</dbReference>
<name>A0A2N8I7B5_9BACT</name>
<organism evidence="3 5">
    <name type="scientific">Akkermansia muciniphila</name>
    <dbReference type="NCBI Taxonomy" id="239935"/>
    <lineage>
        <taxon>Bacteria</taxon>
        <taxon>Pseudomonadati</taxon>
        <taxon>Verrucomicrobiota</taxon>
        <taxon>Verrucomicrobiia</taxon>
        <taxon>Verrucomicrobiales</taxon>
        <taxon>Akkermansiaceae</taxon>
        <taxon>Akkermansia</taxon>
    </lineage>
</organism>
<evidence type="ECO:0000313" key="3">
    <source>
        <dbReference type="EMBL" id="PNC98946.1"/>
    </source>
</evidence>
<evidence type="ECO:0000259" key="1">
    <source>
        <dbReference type="SMART" id="SM00849"/>
    </source>
</evidence>
<dbReference type="Proteomes" id="UP000236075">
    <property type="component" value="Unassembled WGS sequence"/>
</dbReference>
<dbReference type="EMBL" id="PJKN01000006">
    <property type="protein sequence ID" value="PNC54033.1"/>
    <property type="molecule type" value="Genomic_DNA"/>
</dbReference>
<evidence type="ECO:0000313" key="2">
    <source>
        <dbReference type="EMBL" id="PNC54033.1"/>
    </source>
</evidence>
<feature type="domain" description="Metallo-beta-lactamase" evidence="1">
    <location>
        <begin position="82"/>
        <end position="275"/>
    </location>
</feature>
<dbReference type="InterPro" id="IPR001279">
    <property type="entry name" value="Metallo-B-lactamas"/>
</dbReference>
<evidence type="ECO:0000313" key="4">
    <source>
        <dbReference type="Proteomes" id="UP000235914"/>
    </source>
</evidence>
<dbReference type="SMART" id="SM00849">
    <property type="entry name" value="Lactamase_B"/>
    <property type="match status" value="1"/>
</dbReference>
<comment type="caution">
    <text evidence="3">The sequence shown here is derived from an EMBL/GenBank/DDBJ whole genome shotgun (WGS) entry which is preliminary data.</text>
</comment>
<dbReference type="SUPFAM" id="SSF56281">
    <property type="entry name" value="Metallo-hydrolase/oxidoreductase"/>
    <property type="match status" value="1"/>
</dbReference>
<dbReference type="Proteomes" id="UP000235914">
    <property type="component" value="Unassembled WGS sequence"/>
</dbReference>
<reference evidence="4 5" key="1">
    <citation type="journal article" date="2017" name="BMC Genomics">
        <title>Genome sequencing of 39 Akkermansia muciniphila isolates reveals its population structure, genomic and functional diverisity, and global distribution in mammalian gut microbiotas.</title>
        <authorList>
            <person name="Guo X."/>
            <person name="Li S."/>
            <person name="Zhang J."/>
            <person name="Wu F."/>
            <person name="Li X."/>
            <person name="Wu D."/>
            <person name="Zhang M."/>
            <person name="Ou Z."/>
            <person name="Jie Z."/>
            <person name="Yan Q."/>
            <person name="Li P."/>
            <person name="Yi J."/>
            <person name="Peng Y."/>
        </authorList>
    </citation>
    <scope>NUCLEOTIDE SEQUENCE [LARGE SCALE GENOMIC DNA]</scope>
    <source>
        <strain evidence="3 5">GP28</strain>
        <strain evidence="2 4">GP43</strain>
    </source>
</reference>
<dbReference type="EMBL" id="PJLB01000013">
    <property type="protein sequence ID" value="PNC98946.1"/>
    <property type="molecule type" value="Genomic_DNA"/>
</dbReference>
<dbReference type="InterPro" id="IPR036866">
    <property type="entry name" value="RibonucZ/Hydroxyglut_hydro"/>
</dbReference>
<dbReference type="Gene3D" id="3.60.15.10">
    <property type="entry name" value="Ribonuclease Z/Hydroxyacylglutathione hydrolase-like"/>
    <property type="match status" value="1"/>
</dbReference>
<dbReference type="Pfam" id="PF12706">
    <property type="entry name" value="Lactamase_B_2"/>
    <property type="match status" value="1"/>
</dbReference>
<dbReference type="PANTHER" id="PTHR42663">
    <property type="entry name" value="HYDROLASE C777.06C-RELATED-RELATED"/>
    <property type="match status" value="1"/>
</dbReference>
<dbReference type="CDD" id="cd16279">
    <property type="entry name" value="metallo-hydrolase-like_MBL-fold"/>
    <property type="match status" value="1"/>
</dbReference>
<protein>
    <recommendedName>
        <fullName evidence="1">Metallo-beta-lactamase domain-containing protein</fullName>
    </recommendedName>
</protein>
<proteinExistence type="predicted"/>
<dbReference type="AlphaFoldDB" id="A0A2N8I7B5"/>
<accession>A0A2N8I7B5</accession>
<sequence>MQMNPELGSQSSWSTRARFLIFSNVSIRALDFECIMASFALNAIMTSVMNILFLGTGTSTGVPQIGCSCAVCTSPDPRNRRLRSSIYVEAAGTRLLLDSSPDLRQQALRENITDVDAVLYTHAHVDHVGGFDDLRAFCWRRSGGLPMYASPMTVDALRTMYGWAFVPKPGRSGYVRPEPHEVTAPFRVGNVLATPLPVLHAGVETYAYLLEAEGRSLVYMPDVKSIPAPSLERMKGVDLLIIDGLRYHLHPTHMCLEETLAAIAAVRPRRAVLTHLSHDMDYGILSGKLPENVMPAYDGLRLSLP</sequence>